<reference evidence="3" key="1">
    <citation type="submission" date="2021-01" db="EMBL/GenBank/DDBJ databases">
        <title>Caligus Genome Assembly.</title>
        <authorList>
            <person name="Gallardo-Escarate C."/>
        </authorList>
    </citation>
    <scope>NUCLEOTIDE SEQUENCE [LARGE SCALE GENOMIC DNA]</scope>
</reference>
<sequence length="88" mass="9497">MQINTLFSLSDPFSARWTFVVTARLSTRISESFPSPLSTPSSVNPPCDFLSSKVSSSSGAVNGSSPLSPFIEPRPWDSHPSQPSHPPH</sequence>
<gene>
    <name evidence="2" type="ORF">FKW44_001866</name>
</gene>
<feature type="compositionally biased region" description="Polar residues" evidence="1">
    <location>
        <begin position="30"/>
        <end position="44"/>
    </location>
</feature>
<feature type="region of interest" description="Disordered" evidence="1">
    <location>
        <begin position="30"/>
        <end position="88"/>
    </location>
</feature>
<feature type="compositionally biased region" description="Low complexity" evidence="1">
    <location>
        <begin position="50"/>
        <end position="68"/>
    </location>
</feature>
<name>A0A7T8KJF0_CALRO</name>
<evidence type="ECO:0000313" key="2">
    <source>
        <dbReference type="EMBL" id="QQP57012.1"/>
    </source>
</evidence>
<evidence type="ECO:0000256" key="1">
    <source>
        <dbReference type="SAM" id="MobiDB-lite"/>
    </source>
</evidence>
<protein>
    <submittedName>
        <fullName evidence="2">Zinc finger protein Gfi1like</fullName>
    </submittedName>
</protein>
<dbReference type="AlphaFoldDB" id="A0A7T8KJF0"/>
<accession>A0A7T8KJF0</accession>
<dbReference type="Proteomes" id="UP000595437">
    <property type="component" value="Chromosome 1"/>
</dbReference>
<dbReference type="EMBL" id="CP045890">
    <property type="protein sequence ID" value="QQP57012.1"/>
    <property type="molecule type" value="Genomic_DNA"/>
</dbReference>
<proteinExistence type="predicted"/>
<organism evidence="2 3">
    <name type="scientific">Caligus rogercresseyi</name>
    <name type="common">Sea louse</name>
    <dbReference type="NCBI Taxonomy" id="217165"/>
    <lineage>
        <taxon>Eukaryota</taxon>
        <taxon>Metazoa</taxon>
        <taxon>Ecdysozoa</taxon>
        <taxon>Arthropoda</taxon>
        <taxon>Crustacea</taxon>
        <taxon>Multicrustacea</taxon>
        <taxon>Hexanauplia</taxon>
        <taxon>Copepoda</taxon>
        <taxon>Siphonostomatoida</taxon>
        <taxon>Caligidae</taxon>
        <taxon>Caligus</taxon>
    </lineage>
</organism>
<evidence type="ECO:0000313" key="3">
    <source>
        <dbReference type="Proteomes" id="UP000595437"/>
    </source>
</evidence>
<keyword evidence="3" id="KW-1185">Reference proteome</keyword>